<dbReference type="EMBL" id="BK015941">
    <property type="protein sequence ID" value="DAF86225.1"/>
    <property type="molecule type" value="Genomic_DNA"/>
</dbReference>
<proteinExistence type="predicted"/>
<organism evidence="2">
    <name type="scientific">Siphoviridae sp. ctx254</name>
    <dbReference type="NCBI Taxonomy" id="2825737"/>
    <lineage>
        <taxon>Viruses</taxon>
        <taxon>Duplodnaviria</taxon>
        <taxon>Heunggongvirae</taxon>
        <taxon>Uroviricota</taxon>
        <taxon>Caudoviricetes</taxon>
    </lineage>
</organism>
<sequence length="251" mass="27658">MKLKALANALLVGAKKHSPEILIGLGITGAASSVIFAVKATPKAMILLDQKKQELGVEKLEAKEIIKTAAPVYIPTAVSFGVSVACIIGASSMNARRNAALTAAYTMSESALRTYRDKVLETVGEDKEREIRQAVAIEQQQKTPETQTVVVNHAAGQLKCFDSLSGRYFTATKNQIDKAVNEFNRQLRDDMRISLNEWYDMIGLDQNKLGDMLGWDIDRGYIETCYASRLDEEGMPCLVVNYVEPPHYIGV</sequence>
<dbReference type="Pfam" id="PF19880">
    <property type="entry name" value="DUF6353"/>
    <property type="match status" value="1"/>
</dbReference>
<keyword evidence="1" id="KW-1133">Transmembrane helix</keyword>
<keyword evidence="1" id="KW-0812">Transmembrane</keyword>
<dbReference type="InterPro" id="IPR045933">
    <property type="entry name" value="DUF6353"/>
</dbReference>
<name>A0A8S5TVI9_9CAUD</name>
<accession>A0A8S5TVI9</accession>
<keyword evidence="1" id="KW-0472">Membrane</keyword>
<feature type="transmembrane region" description="Helical" evidence="1">
    <location>
        <begin position="21"/>
        <end position="38"/>
    </location>
</feature>
<evidence type="ECO:0000313" key="2">
    <source>
        <dbReference type="EMBL" id="DAF86225.1"/>
    </source>
</evidence>
<reference evidence="2" key="1">
    <citation type="journal article" date="2021" name="Proc. Natl. Acad. Sci. U.S.A.">
        <title>A Catalog of Tens of Thousands of Viruses from Human Metagenomes Reveals Hidden Associations with Chronic Diseases.</title>
        <authorList>
            <person name="Tisza M.J."/>
            <person name="Buck C.B."/>
        </authorList>
    </citation>
    <scope>NUCLEOTIDE SEQUENCE</scope>
    <source>
        <strain evidence="2">Ctx254</strain>
    </source>
</reference>
<feature type="transmembrane region" description="Helical" evidence="1">
    <location>
        <begin position="72"/>
        <end position="90"/>
    </location>
</feature>
<protein>
    <submittedName>
        <fullName evidence="2">Uncharacterized protein</fullName>
    </submittedName>
</protein>
<evidence type="ECO:0000256" key="1">
    <source>
        <dbReference type="SAM" id="Phobius"/>
    </source>
</evidence>